<evidence type="ECO:0000256" key="8">
    <source>
        <dbReference type="ARBA" id="ARBA00023136"/>
    </source>
</evidence>
<dbReference type="InterPro" id="IPR040198">
    <property type="entry name" value="Fido_containing"/>
</dbReference>
<dbReference type="SUPFAM" id="SSF140931">
    <property type="entry name" value="Fic-like"/>
    <property type="match status" value="1"/>
</dbReference>
<dbReference type="InterPro" id="IPR036597">
    <property type="entry name" value="Fido-like_dom_sf"/>
</dbReference>
<dbReference type="Proteomes" id="UP001620626">
    <property type="component" value="Unassembled WGS sequence"/>
</dbReference>
<comment type="subcellular location">
    <subcellularLocation>
        <location evidence="1">Membrane</location>
        <topology evidence="1">Single-pass membrane protein</topology>
    </subcellularLocation>
</comment>
<keyword evidence="4 10" id="KW-0547">Nucleotide-binding</keyword>
<feature type="active site" evidence="9">
    <location>
        <position position="74"/>
    </location>
</feature>
<evidence type="ECO:0000256" key="3">
    <source>
        <dbReference type="ARBA" id="ARBA00022737"/>
    </source>
</evidence>
<keyword evidence="8" id="KW-0472">Membrane</keyword>
<evidence type="ECO:0000256" key="5">
    <source>
        <dbReference type="ARBA" id="ARBA00022803"/>
    </source>
</evidence>
<proteinExistence type="predicted"/>
<evidence type="ECO:0000256" key="10">
    <source>
        <dbReference type="PIRSR" id="PIRSR640198-2"/>
    </source>
</evidence>
<keyword evidence="3" id="KW-0677">Repeat</keyword>
<keyword evidence="5" id="KW-0802">TPR repeat</keyword>
<keyword evidence="13" id="KW-1185">Reference proteome</keyword>
<dbReference type="EMBL" id="JBICBT010000550">
    <property type="protein sequence ID" value="KAL3110013.1"/>
    <property type="molecule type" value="Genomic_DNA"/>
</dbReference>
<evidence type="ECO:0000313" key="12">
    <source>
        <dbReference type="EMBL" id="KAL3110013.1"/>
    </source>
</evidence>
<feature type="binding site" evidence="10">
    <location>
        <begin position="28"/>
        <end position="31"/>
    </location>
    <ligand>
        <name>ATP</name>
        <dbReference type="ChEBI" id="CHEBI:30616"/>
    </ligand>
</feature>
<keyword evidence="2" id="KW-0812">Transmembrane</keyword>
<name>A0ABD2L4F1_9BILA</name>
<evidence type="ECO:0000256" key="2">
    <source>
        <dbReference type="ARBA" id="ARBA00022692"/>
    </source>
</evidence>
<feature type="domain" description="Fido" evidence="11">
    <location>
        <begin position="1"/>
        <end position="97"/>
    </location>
</feature>
<organism evidence="12 13">
    <name type="scientific">Heterodera trifolii</name>
    <dbReference type="NCBI Taxonomy" id="157864"/>
    <lineage>
        <taxon>Eukaryota</taxon>
        <taxon>Metazoa</taxon>
        <taxon>Ecdysozoa</taxon>
        <taxon>Nematoda</taxon>
        <taxon>Chromadorea</taxon>
        <taxon>Rhabditida</taxon>
        <taxon>Tylenchina</taxon>
        <taxon>Tylenchomorpha</taxon>
        <taxon>Tylenchoidea</taxon>
        <taxon>Heteroderidae</taxon>
        <taxon>Heteroderinae</taxon>
        <taxon>Heterodera</taxon>
    </lineage>
</organism>
<reference evidence="12 13" key="1">
    <citation type="submission" date="2024-10" db="EMBL/GenBank/DDBJ databases">
        <authorList>
            <person name="Kim D."/>
        </authorList>
    </citation>
    <scope>NUCLEOTIDE SEQUENCE [LARGE SCALE GENOMIC DNA]</scope>
    <source>
        <strain evidence="12">BH-2024</strain>
    </source>
</reference>
<evidence type="ECO:0000256" key="1">
    <source>
        <dbReference type="ARBA" id="ARBA00004167"/>
    </source>
</evidence>
<dbReference type="Pfam" id="PF02661">
    <property type="entry name" value="Fic"/>
    <property type="match status" value="1"/>
</dbReference>
<comment type="caution">
    <text evidence="12">The sequence shown here is derived from an EMBL/GenBank/DDBJ whole genome shotgun (WGS) entry which is preliminary data.</text>
</comment>
<keyword evidence="6 10" id="KW-0067">ATP-binding</keyword>
<protein>
    <recommendedName>
        <fullName evidence="11">Fido domain-containing protein</fullName>
    </recommendedName>
</protein>
<dbReference type="PANTHER" id="PTHR13504">
    <property type="entry name" value="FIDO DOMAIN-CONTAINING PROTEIN DDB_G0283145"/>
    <property type="match status" value="1"/>
</dbReference>
<dbReference type="GO" id="GO:0016020">
    <property type="term" value="C:membrane"/>
    <property type="evidence" value="ECO:0007669"/>
    <property type="project" value="UniProtKB-SubCell"/>
</dbReference>
<sequence length="97" mass="11079">MVLRMHKKIVYATNPLIAGDIRKTKIEVRNHSPISAEEVPAKMAEFVAWFNSHQHTTDLLSLTAEVHYRLTYIHPFFDGNGRCDRLSLTSTGPEDIE</sequence>
<accession>A0ABD2L4F1</accession>
<dbReference type="GO" id="GO:0005524">
    <property type="term" value="F:ATP binding"/>
    <property type="evidence" value="ECO:0007669"/>
    <property type="project" value="UniProtKB-KW"/>
</dbReference>
<gene>
    <name evidence="12" type="ORF">niasHT_016512</name>
</gene>
<dbReference type="InterPro" id="IPR003812">
    <property type="entry name" value="Fido"/>
</dbReference>
<keyword evidence="7" id="KW-1133">Transmembrane helix</keyword>
<evidence type="ECO:0000313" key="13">
    <source>
        <dbReference type="Proteomes" id="UP001620626"/>
    </source>
</evidence>
<evidence type="ECO:0000259" key="11">
    <source>
        <dbReference type="PROSITE" id="PS51459"/>
    </source>
</evidence>
<evidence type="ECO:0000256" key="6">
    <source>
        <dbReference type="ARBA" id="ARBA00022840"/>
    </source>
</evidence>
<dbReference type="AlphaFoldDB" id="A0ABD2L4F1"/>
<dbReference type="PANTHER" id="PTHR13504:SF34">
    <property type="entry name" value="PROTEIN ADENYLYLTRANSFERASE FICD"/>
    <property type="match status" value="1"/>
</dbReference>
<evidence type="ECO:0000256" key="9">
    <source>
        <dbReference type="PIRSR" id="PIRSR640198-1"/>
    </source>
</evidence>
<dbReference type="Gene3D" id="1.10.3290.10">
    <property type="entry name" value="Fido-like domain"/>
    <property type="match status" value="1"/>
</dbReference>
<feature type="binding site" evidence="10">
    <location>
        <begin position="78"/>
        <end position="85"/>
    </location>
    <ligand>
        <name>ATP</name>
        <dbReference type="ChEBI" id="CHEBI:30616"/>
    </ligand>
</feature>
<evidence type="ECO:0000256" key="7">
    <source>
        <dbReference type="ARBA" id="ARBA00022989"/>
    </source>
</evidence>
<evidence type="ECO:0000256" key="4">
    <source>
        <dbReference type="ARBA" id="ARBA00022741"/>
    </source>
</evidence>
<dbReference type="PROSITE" id="PS51459">
    <property type="entry name" value="FIDO"/>
    <property type="match status" value="1"/>
</dbReference>